<name>A0A6A6BGK9_9PEZI</name>
<organism evidence="3 4">
    <name type="scientific">Aplosporella prunicola CBS 121167</name>
    <dbReference type="NCBI Taxonomy" id="1176127"/>
    <lineage>
        <taxon>Eukaryota</taxon>
        <taxon>Fungi</taxon>
        <taxon>Dikarya</taxon>
        <taxon>Ascomycota</taxon>
        <taxon>Pezizomycotina</taxon>
        <taxon>Dothideomycetes</taxon>
        <taxon>Dothideomycetes incertae sedis</taxon>
        <taxon>Botryosphaeriales</taxon>
        <taxon>Aplosporellaceae</taxon>
        <taxon>Aplosporella</taxon>
    </lineage>
</organism>
<feature type="transmembrane region" description="Helical" evidence="2">
    <location>
        <begin position="65"/>
        <end position="89"/>
    </location>
</feature>
<gene>
    <name evidence="3" type="ORF">K452DRAFT_247695</name>
</gene>
<reference evidence="3" key="1">
    <citation type="journal article" date="2020" name="Stud. Mycol.">
        <title>101 Dothideomycetes genomes: a test case for predicting lifestyles and emergence of pathogens.</title>
        <authorList>
            <person name="Haridas S."/>
            <person name="Albert R."/>
            <person name="Binder M."/>
            <person name="Bloem J."/>
            <person name="Labutti K."/>
            <person name="Salamov A."/>
            <person name="Andreopoulos B."/>
            <person name="Baker S."/>
            <person name="Barry K."/>
            <person name="Bills G."/>
            <person name="Bluhm B."/>
            <person name="Cannon C."/>
            <person name="Castanera R."/>
            <person name="Culley D."/>
            <person name="Daum C."/>
            <person name="Ezra D."/>
            <person name="Gonzalez J."/>
            <person name="Henrissat B."/>
            <person name="Kuo A."/>
            <person name="Liang C."/>
            <person name="Lipzen A."/>
            <person name="Lutzoni F."/>
            <person name="Magnuson J."/>
            <person name="Mondo S."/>
            <person name="Nolan M."/>
            <person name="Ohm R."/>
            <person name="Pangilinan J."/>
            <person name="Park H.-J."/>
            <person name="Ramirez L."/>
            <person name="Alfaro M."/>
            <person name="Sun H."/>
            <person name="Tritt A."/>
            <person name="Yoshinaga Y."/>
            <person name="Zwiers L.-H."/>
            <person name="Turgeon B."/>
            <person name="Goodwin S."/>
            <person name="Spatafora J."/>
            <person name="Crous P."/>
            <person name="Grigoriev I."/>
        </authorList>
    </citation>
    <scope>NUCLEOTIDE SEQUENCE</scope>
    <source>
        <strain evidence="3">CBS 121167</strain>
    </source>
</reference>
<dbReference type="Proteomes" id="UP000799438">
    <property type="component" value="Unassembled WGS sequence"/>
</dbReference>
<feature type="transmembrane region" description="Helical" evidence="2">
    <location>
        <begin position="631"/>
        <end position="652"/>
    </location>
</feature>
<accession>A0A6A6BGK9</accession>
<evidence type="ECO:0000256" key="2">
    <source>
        <dbReference type="SAM" id="Phobius"/>
    </source>
</evidence>
<keyword evidence="2" id="KW-0812">Transmembrane</keyword>
<feature type="compositionally biased region" description="Gly residues" evidence="1">
    <location>
        <begin position="1"/>
        <end position="13"/>
    </location>
</feature>
<keyword evidence="2" id="KW-0472">Membrane</keyword>
<dbReference type="RefSeq" id="XP_033398991.1">
    <property type="nucleotide sequence ID" value="XM_033538071.1"/>
</dbReference>
<feature type="transmembrane region" description="Helical" evidence="2">
    <location>
        <begin position="109"/>
        <end position="131"/>
    </location>
</feature>
<dbReference type="OrthoDB" id="4721035at2759"/>
<sequence>MAGDDGALGGGGGGKKELRALPSLPPVSFVDTGRPKPSPVESRDGLNSDQPRPVAEQFYQRRNKWLALSVILLTAYSTVFSGIFLGIALSQPRWHFISDTGALSPANASLLTAIVAKSIEMCFVTAFVAFLGQVLSRRSIEAKDGGTGVTLADMSMRNWIMQPGLMVTHWETVKYAGLSTLGVLAFLAAIGAMLYTTASDALVQPQLKYGDVEQRVMSGEVWTSFANAAYIQGQCETPIDLEMDPLFRNSTCLGISYAAKTFHDYQQYMARWYERARNTSYTDVSVDKNARISGYSLLNSTTIVNGSWLEVTAKEVDGRIVNNVSLAMPHVGVQQAAADKRNKILQPQELNGLGAYTLVGSTASPVIHVLCANLDREELAPLVYEAWNHTQPLDPLVWPAQINQFGKDDWLNSTVVDDLFGWGKRYDEHAPIFAKYPMPYNTLMGDPLDFDRNSIYILSRDNDETQERYSLCQLKTSLTPNCSTTYSAALEGSSLSATCDPEKDEMAYIHSNPGAAFGHATESSKWPWVGSAWASSISLNAGISDGKASDARLLTQLMLREAKLNPKLPSIAEALAVMASSTLLTSIEDSTFSTTWNHTSASLDVPETQYFNATLRAREYASGPVGDAQKALHLILLLVFLINLISLSYFLMHRGALVTDVSEPPNLFSLAVNSPPAANLVGAVGVGGPERRQYKVQWIVDKVEDTLRMRPMHADEIEARRRRGMYNLRQQLNTVSLARGNTVDSRESGIELVSPVASVFSRLSKKKSFA</sequence>
<evidence type="ECO:0000313" key="3">
    <source>
        <dbReference type="EMBL" id="KAF2143279.1"/>
    </source>
</evidence>
<proteinExistence type="predicted"/>
<dbReference type="EMBL" id="ML995482">
    <property type="protein sequence ID" value="KAF2143279.1"/>
    <property type="molecule type" value="Genomic_DNA"/>
</dbReference>
<keyword evidence="4" id="KW-1185">Reference proteome</keyword>
<dbReference type="GeneID" id="54295567"/>
<evidence type="ECO:0000313" key="4">
    <source>
        <dbReference type="Proteomes" id="UP000799438"/>
    </source>
</evidence>
<dbReference type="AlphaFoldDB" id="A0A6A6BGK9"/>
<evidence type="ECO:0000256" key="1">
    <source>
        <dbReference type="SAM" id="MobiDB-lite"/>
    </source>
</evidence>
<protein>
    <recommendedName>
        <fullName evidence="5">Mcm2 3 5 family protein</fullName>
    </recommendedName>
</protein>
<keyword evidence="2" id="KW-1133">Transmembrane helix</keyword>
<evidence type="ECO:0008006" key="5">
    <source>
        <dbReference type="Google" id="ProtNLM"/>
    </source>
</evidence>
<feature type="region of interest" description="Disordered" evidence="1">
    <location>
        <begin position="1"/>
        <end position="52"/>
    </location>
</feature>
<feature type="transmembrane region" description="Helical" evidence="2">
    <location>
        <begin position="175"/>
        <end position="195"/>
    </location>
</feature>